<dbReference type="InterPro" id="IPR045851">
    <property type="entry name" value="AMP-bd_C_sf"/>
</dbReference>
<keyword evidence="3" id="KW-0436">Ligase</keyword>
<dbReference type="GO" id="GO:0005524">
    <property type="term" value="F:ATP binding"/>
    <property type="evidence" value="ECO:0007669"/>
    <property type="project" value="UniProtKB-KW"/>
</dbReference>
<keyword evidence="9" id="KW-1185">Reference proteome</keyword>
<evidence type="ECO:0000256" key="1">
    <source>
        <dbReference type="ARBA" id="ARBA00006432"/>
    </source>
</evidence>
<dbReference type="GO" id="GO:0106290">
    <property type="term" value="F:trans-cinnamate-CoA ligase activity"/>
    <property type="evidence" value="ECO:0007669"/>
    <property type="project" value="UniProtKB-ARBA"/>
</dbReference>
<dbReference type="Gene3D" id="3.40.50.12780">
    <property type="entry name" value="N-terminal domain of ligase-like"/>
    <property type="match status" value="1"/>
</dbReference>
<dbReference type="GeneID" id="120255972"/>
<accession>A0AB40AXG1</accession>
<comment type="similarity">
    <text evidence="1">Belongs to the ATP-dependent AMP-binding enzyme family.</text>
</comment>
<dbReference type="FunFam" id="3.40.50.12780:FF:000003">
    <property type="entry name" value="Long-chain-fatty-acid--CoA ligase FadD"/>
    <property type="match status" value="1"/>
</dbReference>
<dbReference type="InterPro" id="IPR000873">
    <property type="entry name" value="AMP-dep_synth/lig_dom"/>
</dbReference>
<evidence type="ECO:0000259" key="8">
    <source>
        <dbReference type="Pfam" id="PF13193"/>
    </source>
</evidence>
<dbReference type="Gene3D" id="3.30.300.30">
    <property type="match status" value="1"/>
</dbReference>
<dbReference type="RefSeq" id="XP_039119666.1">
    <property type="nucleotide sequence ID" value="XM_039263732.1"/>
</dbReference>
<evidence type="ECO:0000256" key="4">
    <source>
        <dbReference type="ARBA" id="ARBA00022741"/>
    </source>
</evidence>
<dbReference type="Proteomes" id="UP001515500">
    <property type="component" value="Unplaced"/>
</dbReference>
<evidence type="ECO:0000256" key="3">
    <source>
        <dbReference type="ARBA" id="ARBA00022598"/>
    </source>
</evidence>
<dbReference type="PANTHER" id="PTHR24096">
    <property type="entry name" value="LONG-CHAIN-FATTY-ACID--COA LIGASE"/>
    <property type="match status" value="1"/>
</dbReference>
<dbReference type="InterPro" id="IPR020845">
    <property type="entry name" value="AMP-binding_CS"/>
</dbReference>
<proteinExistence type="inferred from homology"/>
<gene>
    <name evidence="10" type="primary">LOC120255972</name>
</gene>
<name>A0AB40AXG1_DIOCR</name>
<keyword evidence="4" id="KW-0547">Nucleotide-binding</keyword>
<dbReference type="CDD" id="cd05904">
    <property type="entry name" value="4CL"/>
    <property type="match status" value="1"/>
</dbReference>
<evidence type="ECO:0000256" key="5">
    <source>
        <dbReference type="ARBA" id="ARBA00022840"/>
    </source>
</evidence>
<dbReference type="AlphaFoldDB" id="A0AB40AXG1"/>
<dbReference type="FunFam" id="3.30.300.30:FF:000007">
    <property type="entry name" value="4-coumarate--CoA ligase 2"/>
    <property type="match status" value="1"/>
</dbReference>
<dbReference type="Pfam" id="PF00501">
    <property type="entry name" value="AMP-binding"/>
    <property type="match status" value="1"/>
</dbReference>
<evidence type="ECO:0000259" key="7">
    <source>
        <dbReference type="Pfam" id="PF00501"/>
    </source>
</evidence>
<organism evidence="9 10">
    <name type="scientific">Dioscorea cayennensis subsp. rotundata</name>
    <name type="common">White Guinea yam</name>
    <name type="synonym">Dioscorea rotundata</name>
    <dbReference type="NCBI Taxonomy" id="55577"/>
    <lineage>
        <taxon>Eukaryota</taxon>
        <taxon>Viridiplantae</taxon>
        <taxon>Streptophyta</taxon>
        <taxon>Embryophyta</taxon>
        <taxon>Tracheophyta</taxon>
        <taxon>Spermatophyta</taxon>
        <taxon>Magnoliopsida</taxon>
        <taxon>Liliopsida</taxon>
        <taxon>Dioscoreales</taxon>
        <taxon>Dioscoreaceae</taxon>
        <taxon>Dioscorea</taxon>
    </lineage>
</organism>
<dbReference type="EC" id="6.2.1.12" evidence="2"/>
<dbReference type="Pfam" id="PF13193">
    <property type="entry name" value="AMP-binding_C"/>
    <property type="match status" value="1"/>
</dbReference>
<dbReference type="InterPro" id="IPR042099">
    <property type="entry name" value="ANL_N_sf"/>
</dbReference>
<dbReference type="GO" id="GO:0016207">
    <property type="term" value="F:4-coumarate-CoA ligase activity"/>
    <property type="evidence" value="ECO:0007669"/>
    <property type="project" value="UniProtKB-EC"/>
</dbReference>
<dbReference type="SUPFAM" id="SSF56801">
    <property type="entry name" value="Acetyl-CoA synthetase-like"/>
    <property type="match status" value="1"/>
</dbReference>
<dbReference type="GO" id="GO:0009698">
    <property type="term" value="P:phenylpropanoid metabolic process"/>
    <property type="evidence" value="ECO:0007669"/>
    <property type="project" value="UniProtKB-ARBA"/>
</dbReference>
<feature type="domain" description="AMP-dependent synthetase/ligase" evidence="7">
    <location>
        <begin position="37"/>
        <end position="405"/>
    </location>
</feature>
<dbReference type="InterPro" id="IPR025110">
    <property type="entry name" value="AMP-bd_C"/>
</dbReference>
<evidence type="ECO:0000256" key="6">
    <source>
        <dbReference type="ARBA" id="ARBA00034252"/>
    </source>
</evidence>
<protein>
    <recommendedName>
        <fullName evidence="2">4-coumarate--CoA ligase</fullName>
        <ecNumber evidence="2">6.2.1.12</ecNumber>
    </recommendedName>
</protein>
<reference evidence="10" key="1">
    <citation type="submission" date="2025-08" db="UniProtKB">
        <authorList>
            <consortium name="RefSeq"/>
        </authorList>
    </citation>
    <scope>IDENTIFICATION</scope>
</reference>
<dbReference type="PANTHER" id="PTHR24096:SF425">
    <property type="entry name" value="4-COUMARATE--COA LIGASE-LIKE 7"/>
    <property type="match status" value="1"/>
</dbReference>
<comment type="catalytic activity">
    <reaction evidence="6">
        <text>(E)-4-coumarate + ATP + CoA = (E)-4-coumaroyl-CoA + AMP + diphosphate</text>
        <dbReference type="Rhea" id="RHEA:19641"/>
        <dbReference type="ChEBI" id="CHEBI:12876"/>
        <dbReference type="ChEBI" id="CHEBI:30616"/>
        <dbReference type="ChEBI" id="CHEBI:33019"/>
        <dbReference type="ChEBI" id="CHEBI:57287"/>
        <dbReference type="ChEBI" id="CHEBI:85008"/>
        <dbReference type="ChEBI" id="CHEBI:456215"/>
        <dbReference type="EC" id="6.2.1.12"/>
    </reaction>
    <physiologicalReaction direction="left-to-right" evidence="6">
        <dbReference type="Rhea" id="RHEA:19642"/>
    </physiologicalReaction>
</comment>
<feature type="domain" description="AMP-binding enzyme C-terminal" evidence="8">
    <location>
        <begin position="455"/>
        <end position="530"/>
    </location>
</feature>
<dbReference type="PROSITE" id="PS00455">
    <property type="entry name" value="AMP_BINDING"/>
    <property type="match status" value="1"/>
</dbReference>
<keyword evidence="5" id="KW-0067">ATP-binding</keyword>
<evidence type="ECO:0000256" key="2">
    <source>
        <dbReference type="ARBA" id="ARBA00012959"/>
    </source>
</evidence>
<evidence type="ECO:0000313" key="9">
    <source>
        <dbReference type="Proteomes" id="UP001515500"/>
    </source>
</evidence>
<evidence type="ECO:0000313" key="10">
    <source>
        <dbReference type="RefSeq" id="XP_039119666.1"/>
    </source>
</evidence>
<sequence length="551" mass="59833">MAPSTSIYGPDCIYHSPRPPVHFPTDPNLSILSFLSAAVSGHPRRIALADSDTGETLSFSDLLSLIPRAALGLSRRLGVTRNSVVLIFAPNSIDFPVCFLAITALGAIATTVNPLYTIPELSKQAQDSGASVVITIPDLWPKVRNLNLPTIFLSPPIPSFDSDSIPITFFSDLIAHDGSEFIPPPIHQTDIAALLYSSGTTGVSKGVILTHRNFICTAIAATADQEEGGGGETPNVFLCFVPLFHILGLSVIAYAQLWRGNSVVIMRRYEMERMLRSIERFKVTHLYLVPPVMIALAKQGEITEYDVSSLRNLAAGAAPLGKDVMEEVAKVLPKAEIVQGYGLTESCGIVSLGYSFGKAQQFGSAGYLIPGVEGKVVCVDTLQLLPPNQVGELCFRGPNIMQGYFKNSQATNLTLDDGWLHTGDLGYFDDNGQLFVVDRIKELIKCKGFQVAPAELEGLLLSHPEILDAVVIPFPDDQAGEVPIAYVVCSAQCLLTEEDVQKFIFDQVAPYKRLRRVTFVKSVPKSASGKILRRELIAEVKANLYKNVITT</sequence>